<reference evidence="12" key="1">
    <citation type="journal article" date="2020" name="mSystems">
        <title>Genome- and Community-Level Interaction Insights into Carbon Utilization and Element Cycling Functions of Hydrothermarchaeota in Hydrothermal Sediment.</title>
        <authorList>
            <person name="Zhou Z."/>
            <person name="Liu Y."/>
            <person name="Xu W."/>
            <person name="Pan J."/>
            <person name="Luo Z.H."/>
            <person name="Li M."/>
        </authorList>
    </citation>
    <scope>NUCLEOTIDE SEQUENCE [LARGE SCALE GENOMIC DNA]</scope>
    <source>
        <strain evidence="12">SpSt-604</strain>
    </source>
</reference>
<keyword evidence="8 11" id="KW-1133">Transmembrane helix</keyword>
<evidence type="ECO:0000313" key="12">
    <source>
        <dbReference type="EMBL" id="HGU41330.1"/>
    </source>
</evidence>
<dbReference type="Pfam" id="PF01098">
    <property type="entry name" value="FTSW_RODA_SPOVE"/>
    <property type="match status" value="1"/>
</dbReference>
<keyword evidence="6" id="KW-0133">Cell shape</keyword>
<dbReference type="NCBIfam" id="TIGR02210">
    <property type="entry name" value="rodA_shape"/>
    <property type="match status" value="1"/>
</dbReference>
<feature type="transmembrane region" description="Helical" evidence="11">
    <location>
        <begin position="306"/>
        <end position="323"/>
    </location>
</feature>
<evidence type="ECO:0000256" key="1">
    <source>
        <dbReference type="ARBA" id="ARBA00004141"/>
    </source>
</evidence>
<evidence type="ECO:0000256" key="10">
    <source>
        <dbReference type="ARBA" id="ARBA00023316"/>
    </source>
</evidence>
<feature type="transmembrane region" description="Helical" evidence="11">
    <location>
        <begin position="144"/>
        <end position="175"/>
    </location>
</feature>
<comment type="subcellular location">
    <subcellularLocation>
        <location evidence="1">Membrane</location>
        <topology evidence="1">Multi-pass membrane protein</topology>
    </subcellularLocation>
</comment>
<evidence type="ECO:0000256" key="3">
    <source>
        <dbReference type="ARBA" id="ARBA00022676"/>
    </source>
</evidence>
<evidence type="ECO:0000256" key="6">
    <source>
        <dbReference type="ARBA" id="ARBA00022960"/>
    </source>
</evidence>
<evidence type="ECO:0000256" key="9">
    <source>
        <dbReference type="ARBA" id="ARBA00023136"/>
    </source>
</evidence>
<dbReference type="PROSITE" id="PS00428">
    <property type="entry name" value="FTSW_RODA_SPOVE"/>
    <property type="match status" value="1"/>
</dbReference>
<organism evidence="12">
    <name type="scientific">Fervidobacterium pennivorans</name>
    <dbReference type="NCBI Taxonomy" id="93466"/>
    <lineage>
        <taxon>Bacteria</taxon>
        <taxon>Thermotogati</taxon>
        <taxon>Thermotogota</taxon>
        <taxon>Thermotogae</taxon>
        <taxon>Thermotogales</taxon>
        <taxon>Fervidobacteriaceae</taxon>
        <taxon>Fervidobacterium</taxon>
    </lineage>
</organism>
<feature type="transmembrane region" description="Helical" evidence="11">
    <location>
        <begin position="343"/>
        <end position="361"/>
    </location>
</feature>
<keyword evidence="3" id="KW-0328">Glycosyltransferase</keyword>
<dbReference type="InterPro" id="IPR001182">
    <property type="entry name" value="FtsW/RodA"/>
</dbReference>
<gene>
    <name evidence="12" type="primary">rodA</name>
    <name evidence="12" type="ORF">ENT72_00155</name>
</gene>
<feature type="transmembrane region" description="Helical" evidence="11">
    <location>
        <begin position="21"/>
        <end position="45"/>
    </location>
</feature>
<keyword evidence="2" id="KW-1003">Cell membrane</keyword>
<dbReference type="GO" id="GO:0071555">
    <property type="term" value="P:cell wall organization"/>
    <property type="evidence" value="ECO:0007669"/>
    <property type="project" value="UniProtKB-KW"/>
</dbReference>
<dbReference type="GO" id="GO:0032153">
    <property type="term" value="C:cell division site"/>
    <property type="evidence" value="ECO:0007669"/>
    <property type="project" value="TreeGrafter"/>
</dbReference>
<dbReference type="GO" id="GO:0051301">
    <property type="term" value="P:cell division"/>
    <property type="evidence" value="ECO:0007669"/>
    <property type="project" value="InterPro"/>
</dbReference>
<keyword evidence="4" id="KW-0808">Transferase</keyword>
<keyword evidence="7" id="KW-0573">Peptidoglycan synthesis</keyword>
<dbReference type="GO" id="GO:0009252">
    <property type="term" value="P:peptidoglycan biosynthetic process"/>
    <property type="evidence" value="ECO:0007669"/>
    <property type="project" value="UniProtKB-KW"/>
</dbReference>
<dbReference type="GO" id="GO:0008360">
    <property type="term" value="P:regulation of cell shape"/>
    <property type="evidence" value="ECO:0007669"/>
    <property type="project" value="UniProtKB-KW"/>
</dbReference>
<keyword evidence="10" id="KW-0961">Cell wall biogenesis/degradation</keyword>
<feature type="transmembrane region" description="Helical" evidence="11">
    <location>
        <begin position="118"/>
        <end position="137"/>
    </location>
</feature>
<evidence type="ECO:0000256" key="8">
    <source>
        <dbReference type="ARBA" id="ARBA00022989"/>
    </source>
</evidence>
<feature type="transmembrane region" description="Helical" evidence="11">
    <location>
        <begin position="187"/>
        <end position="207"/>
    </location>
</feature>
<dbReference type="EMBL" id="DSZT01000008">
    <property type="protein sequence ID" value="HGU41330.1"/>
    <property type="molecule type" value="Genomic_DNA"/>
</dbReference>
<dbReference type="GO" id="GO:0005886">
    <property type="term" value="C:plasma membrane"/>
    <property type="evidence" value="ECO:0007669"/>
    <property type="project" value="TreeGrafter"/>
</dbReference>
<protein>
    <submittedName>
        <fullName evidence="12">Rod shape-determining protein RodA</fullName>
    </submittedName>
</protein>
<name>A0A7C4W5J6_FERPE</name>
<evidence type="ECO:0000256" key="11">
    <source>
        <dbReference type="SAM" id="Phobius"/>
    </source>
</evidence>
<dbReference type="InterPro" id="IPR018365">
    <property type="entry name" value="Cell_cycle_FtsW-rel_CS"/>
</dbReference>
<feature type="transmembrane region" description="Helical" evidence="11">
    <location>
        <begin position="267"/>
        <end position="294"/>
    </location>
</feature>
<dbReference type="GO" id="GO:0016757">
    <property type="term" value="F:glycosyltransferase activity"/>
    <property type="evidence" value="ECO:0007669"/>
    <property type="project" value="UniProtKB-KW"/>
</dbReference>
<accession>A0A7C4W5J6</accession>
<dbReference type="PANTHER" id="PTHR30474:SF1">
    <property type="entry name" value="PEPTIDOGLYCAN GLYCOSYLTRANSFERASE MRDB"/>
    <property type="match status" value="1"/>
</dbReference>
<dbReference type="GO" id="GO:0015648">
    <property type="term" value="F:lipid-linked peptidoglycan transporter activity"/>
    <property type="evidence" value="ECO:0007669"/>
    <property type="project" value="TreeGrafter"/>
</dbReference>
<evidence type="ECO:0000256" key="2">
    <source>
        <dbReference type="ARBA" id="ARBA00022475"/>
    </source>
</evidence>
<feature type="transmembrane region" description="Helical" evidence="11">
    <location>
        <begin position="57"/>
        <end position="73"/>
    </location>
</feature>
<evidence type="ECO:0000256" key="5">
    <source>
        <dbReference type="ARBA" id="ARBA00022692"/>
    </source>
</evidence>
<feature type="transmembrane region" description="Helical" evidence="11">
    <location>
        <begin position="85"/>
        <end position="106"/>
    </location>
</feature>
<dbReference type="InterPro" id="IPR011923">
    <property type="entry name" value="RodA/MrdB"/>
</dbReference>
<proteinExistence type="predicted"/>
<keyword evidence="9 11" id="KW-0472">Membrane</keyword>
<evidence type="ECO:0000256" key="7">
    <source>
        <dbReference type="ARBA" id="ARBA00022984"/>
    </source>
</evidence>
<dbReference type="AlphaFoldDB" id="A0A7C4W5J6"/>
<evidence type="ECO:0000256" key="4">
    <source>
        <dbReference type="ARBA" id="ARBA00022679"/>
    </source>
</evidence>
<dbReference type="PANTHER" id="PTHR30474">
    <property type="entry name" value="CELL CYCLE PROTEIN"/>
    <property type="match status" value="1"/>
</dbReference>
<comment type="caution">
    <text evidence="12">The sequence shown here is derived from an EMBL/GenBank/DDBJ whole genome shotgun (WGS) entry which is preliminary data.</text>
</comment>
<keyword evidence="5 11" id="KW-0812">Transmembrane</keyword>
<sequence>MVKTLKYNSKFFKIRENEFSLLDYLLIFVVLAIMIVGILTLRSVVKDTPQQARFTKQIVWNILGIAIMLYVVFEKETRIKSYAKYIYVISVMLLVVVLIFGKTVYGARRWIDIGAFDLQPSEIFKFAVVLMLASIFSQHHKTKALILSIISVLPAGLIFLEPDLGMTLLIGFIWFSMLLASDVQKKYIFTIVGTTTAFIPFAFFFLLKDYQRVRILAFFNPEEHFKEGAYNVIMSRSVIANGGVFGTGYELGTGTNMHIVPMQHTDFIFSAFAEQFGIVGSFILLGLYATILLAGLIQVGRYKDDFWEFVAIGVCSVFAFHVFENVGMNLGVLPVTGIPLPFISYGGTSTLVFSALVGLLIKARAVSKKARQVM</sequence>